<dbReference type="AlphaFoldDB" id="A0A8J9TE78"/>
<reference evidence="2" key="1">
    <citation type="submission" date="2022-02" db="EMBL/GenBank/DDBJ databases">
        <authorList>
            <person name="Giguere J D."/>
        </authorList>
    </citation>
    <scope>NUCLEOTIDE SEQUENCE</scope>
    <source>
        <strain evidence="2">CCAP 1055/1</strain>
    </source>
</reference>
<protein>
    <submittedName>
        <fullName evidence="2">Uncharacterized protein</fullName>
    </submittedName>
</protein>
<dbReference type="EMBL" id="OU594942">
    <property type="protein sequence ID" value="CAG9277952.1"/>
    <property type="molecule type" value="Genomic_DNA"/>
</dbReference>
<feature type="compositionally biased region" description="Low complexity" evidence="1">
    <location>
        <begin position="42"/>
        <end position="59"/>
    </location>
</feature>
<evidence type="ECO:0000313" key="2">
    <source>
        <dbReference type="EMBL" id="CAG9277952.1"/>
    </source>
</evidence>
<feature type="region of interest" description="Disordered" evidence="1">
    <location>
        <begin position="36"/>
        <end position="80"/>
    </location>
</feature>
<gene>
    <name evidence="2" type="ORF">PTTT1_LOCUS5395</name>
</gene>
<evidence type="ECO:0000256" key="1">
    <source>
        <dbReference type="SAM" id="MobiDB-lite"/>
    </source>
</evidence>
<dbReference type="Proteomes" id="UP000836788">
    <property type="component" value="Chromosome 1"/>
</dbReference>
<sequence length="132" mass="14724">MYRRQVGVLNLGSKSAPSEASLTVNDSLSTLTQWMFPRGERQTPQSSSASSTASSPSWSSRRHREIAAVETSEKESRNTNVKHLTRLSRYSESSVPAIVDHNDTWGQFVDTAEAEDELIRHSKVLSMRRTAS</sequence>
<organism evidence="2">
    <name type="scientific">Phaeodactylum tricornutum</name>
    <name type="common">Diatom</name>
    <dbReference type="NCBI Taxonomy" id="2850"/>
    <lineage>
        <taxon>Eukaryota</taxon>
        <taxon>Sar</taxon>
        <taxon>Stramenopiles</taxon>
        <taxon>Ochrophyta</taxon>
        <taxon>Bacillariophyta</taxon>
        <taxon>Bacillariophyceae</taxon>
        <taxon>Bacillariophycidae</taxon>
        <taxon>Naviculales</taxon>
        <taxon>Phaeodactylaceae</taxon>
        <taxon>Phaeodactylum</taxon>
    </lineage>
</organism>
<name>A0A8J9TE78_PHATR</name>
<feature type="compositionally biased region" description="Basic and acidic residues" evidence="1">
    <location>
        <begin position="65"/>
        <end position="77"/>
    </location>
</feature>
<proteinExistence type="predicted"/>
<accession>A0A8J9TE78</accession>